<organism evidence="2">
    <name type="scientific">Cuerna arida</name>
    <dbReference type="NCBI Taxonomy" id="1464854"/>
    <lineage>
        <taxon>Eukaryota</taxon>
        <taxon>Metazoa</taxon>
        <taxon>Ecdysozoa</taxon>
        <taxon>Arthropoda</taxon>
        <taxon>Hexapoda</taxon>
        <taxon>Insecta</taxon>
        <taxon>Pterygota</taxon>
        <taxon>Neoptera</taxon>
        <taxon>Paraneoptera</taxon>
        <taxon>Hemiptera</taxon>
        <taxon>Auchenorrhyncha</taxon>
        <taxon>Membracoidea</taxon>
        <taxon>Cicadellidae</taxon>
        <taxon>Cicadellinae</taxon>
        <taxon>Proconiini</taxon>
        <taxon>Cuerna</taxon>
    </lineage>
</organism>
<dbReference type="InterPro" id="IPR013607">
    <property type="entry name" value="Phospholipase_A2-like"/>
</dbReference>
<feature type="non-terminal residue" evidence="2">
    <location>
        <position position="1"/>
    </location>
</feature>
<name>A0A1B6FLE4_9HEMI</name>
<gene>
    <name evidence="2" type="ORF">g.8138</name>
</gene>
<feature type="domain" description="Phospholipase A2-like" evidence="1">
    <location>
        <begin position="132"/>
        <end position="194"/>
    </location>
</feature>
<sequence>SDTIYKNNDPSTKKPKSSRGKKYMNLIKPIWEKRIEGSGVRKYSDNKIEYRYIDDLTKLDGIINYIYAQEKVGNNNFLNEKKAIKDFISNKLDELIEKPDGIKYLKRILPQISSPILGSGLLNDFINNLPFELHVPTYQYLGPGTKLEERMKRGDPGKNKLDQAAMEHDIFYAKHRDTNSRHIADKILQDKAMDRFLSTDASLGERFVALPTAGAMFLKRKLGMGIEENLKF</sequence>
<evidence type="ECO:0000313" key="2">
    <source>
        <dbReference type="EMBL" id="JAS51012.1"/>
    </source>
</evidence>
<dbReference type="EMBL" id="GECZ01018757">
    <property type="protein sequence ID" value="JAS51012.1"/>
    <property type="molecule type" value="Transcribed_RNA"/>
</dbReference>
<dbReference type="GO" id="GO:0005198">
    <property type="term" value="F:structural molecule activity"/>
    <property type="evidence" value="ECO:0007669"/>
    <property type="project" value="InterPro"/>
</dbReference>
<protein>
    <recommendedName>
        <fullName evidence="1">Phospholipase A2-like domain-containing protein</fullName>
    </recommendedName>
</protein>
<accession>A0A1B6FLE4</accession>
<dbReference type="AlphaFoldDB" id="A0A1B6FLE4"/>
<evidence type="ECO:0000259" key="1">
    <source>
        <dbReference type="Pfam" id="PF08398"/>
    </source>
</evidence>
<proteinExistence type="predicted"/>
<dbReference type="Pfam" id="PF08398">
    <property type="entry name" value="Phospholip_A2_4"/>
    <property type="match status" value="1"/>
</dbReference>
<reference evidence="2" key="1">
    <citation type="submission" date="2015-11" db="EMBL/GenBank/DDBJ databases">
        <title>De novo transcriptome assembly of four potential Pierce s Disease insect vectors from Arizona vineyards.</title>
        <authorList>
            <person name="Tassone E.E."/>
        </authorList>
    </citation>
    <scope>NUCLEOTIDE SEQUENCE</scope>
</reference>